<evidence type="ECO:0000313" key="2">
    <source>
        <dbReference type="EMBL" id="KAG5650230.1"/>
    </source>
</evidence>
<name>A0A9P7GMV6_9AGAR</name>
<feature type="compositionally biased region" description="Basic and acidic residues" evidence="1">
    <location>
        <begin position="260"/>
        <end position="271"/>
    </location>
</feature>
<keyword evidence="3" id="KW-1185">Reference proteome</keyword>
<comment type="caution">
    <text evidence="2">The sequence shown here is derived from an EMBL/GenBank/DDBJ whole genome shotgun (WGS) entry which is preliminary data.</text>
</comment>
<accession>A0A9P7GMV6</accession>
<evidence type="ECO:0008006" key="4">
    <source>
        <dbReference type="Google" id="ProtNLM"/>
    </source>
</evidence>
<organism evidence="2 3">
    <name type="scientific">Sphagnurus paluster</name>
    <dbReference type="NCBI Taxonomy" id="117069"/>
    <lineage>
        <taxon>Eukaryota</taxon>
        <taxon>Fungi</taxon>
        <taxon>Dikarya</taxon>
        <taxon>Basidiomycota</taxon>
        <taxon>Agaricomycotina</taxon>
        <taxon>Agaricomycetes</taxon>
        <taxon>Agaricomycetidae</taxon>
        <taxon>Agaricales</taxon>
        <taxon>Tricholomatineae</taxon>
        <taxon>Lyophyllaceae</taxon>
        <taxon>Sphagnurus</taxon>
    </lineage>
</organism>
<reference evidence="2" key="1">
    <citation type="submission" date="2021-02" db="EMBL/GenBank/DDBJ databases">
        <authorList>
            <person name="Nieuwenhuis M."/>
            <person name="Van De Peppel L.J.J."/>
        </authorList>
    </citation>
    <scope>NUCLEOTIDE SEQUENCE</scope>
    <source>
        <strain evidence="2">D49</strain>
    </source>
</reference>
<sequence>MPAIAADHPGLSLSVLFGSRNCLHVSFRSPAPRFLRFRSVGVAVIDLSHAAADAGKTWLAALVIGREYVALGATALILLAVLVDILSNRMATAVLEDVAHDMLDLSARGLSGSGSSDTSDVDNIEMDAGITNGGRFCDGPPDKVAPTGFPFPAMTDGSRNEIEYRNFKGVLKPTLQSWCQEYGLVKSGKVSNLKSRLVEFSQLGPEGWAAWRKPGARRSHRGPQPGARKGPVKQSLKRRQDIFAAGSSGDAPEPQSNPATDRRSKDERDDLVPWARRISAQFPYEPRDLRRNAQQGVKTRQVVAPPATSSSVPDSDLHCKQEISQLTASVSHLSKALIDVTASFSSSQDSQSEIPDMALPQDTAVSSCVQAPTAPTVFPFTFRFENDSISPAPTSQLLSKSVVLAPELESATGTLTCRTLRLGSGKVISFTERDVPDPPAVSFATNIPQLNLAQNLQNVVERWREGTPGQFWEMFQDAGGKNLSWMAINARLTQEQKARDTKLARQAREEYGPSFDSVFQYRKGSTYTVMTKDSTIAQRYTELKKAHISTAE</sequence>
<dbReference type="AlphaFoldDB" id="A0A9P7GMV6"/>
<reference evidence="2" key="2">
    <citation type="submission" date="2021-10" db="EMBL/GenBank/DDBJ databases">
        <title>Phylogenomics reveals ancestral predisposition of the termite-cultivated fungus Termitomyces towards a domesticated lifestyle.</title>
        <authorList>
            <person name="Auxier B."/>
            <person name="Grum-Grzhimaylo A."/>
            <person name="Cardenas M.E."/>
            <person name="Lodge J.D."/>
            <person name="Laessoe T."/>
            <person name="Pedersen O."/>
            <person name="Smith M.E."/>
            <person name="Kuyper T.W."/>
            <person name="Franco-Molano E.A."/>
            <person name="Baroni T.J."/>
            <person name="Aanen D.K."/>
        </authorList>
    </citation>
    <scope>NUCLEOTIDE SEQUENCE</scope>
    <source>
        <strain evidence="2">D49</strain>
    </source>
</reference>
<evidence type="ECO:0000256" key="1">
    <source>
        <dbReference type="SAM" id="MobiDB-lite"/>
    </source>
</evidence>
<protein>
    <recommendedName>
        <fullName evidence="4">SAP domain-containing protein</fullName>
    </recommendedName>
</protein>
<evidence type="ECO:0000313" key="3">
    <source>
        <dbReference type="Proteomes" id="UP000717328"/>
    </source>
</evidence>
<gene>
    <name evidence="2" type="ORF">H0H81_000253</name>
</gene>
<dbReference type="OrthoDB" id="3210866at2759"/>
<dbReference type="Proteomes" id="UP000717328">
    <property type="component" value="Unassembled WGS sequence"/>
</dbReference>
<proteinExistence type="predicted"/>
<feature type="region of interest" description="Disordered" evidence="1">
    <location>
        <begin position="211"/>
        <end position="316"/>
    </location>
</feature>
<dbReference type="EMBL" id="JABCKI010000511">
    <property type="protein sequence ID" value="KAG5650230.1"/>
    <property type="molecule type" value="Genomic_DNA"/>
</dbReference>